<dbReference type="InterPro" id="IPR039113">
    <property type="entry name" value="ATG29"/>
</dbReference>
<dbReference type="PANTHER" id="PTHR40012">
    <property type="entry name" value="AUTOPHAGY-RELATED PROTEIN 29"/>
    <property type="match status" value="1"/>
</dbReference>
<comment type="subcellular location">
    <subcellularLocation>
        <location evidence="1">Preautophagosomal structure</location>
    </subcellularLocation>
</comment>
<dbReference type="Proteomes" id="UP000559256">
    <property type="component" value="Unassembled WGS sequence"/>
</dbReference>
<feature type="region of interest" description="Disordered" evidence="7">
    <location>
        <begin position="221"/>
        <end position="350"/>
    </location>
</feature>
<feature type="compositionally biased region" description="Acidic residues" evidence="7">
    <location>
        <begin position="175"/>
        <end position="185"/>
    </location>
</feature>
<sequence length="395" mass="42943">MPSPHNVRVVVQLPYNRPEQPLPDPVRIEWNDEKAEILWKVIERSRAIDSGGTDWKGLAAHLQVPLPYLLYRVHARYEEDLRGLRDIQGALSPSATQPTEEFPLTQSPVTGKPLNRLAGSSCLSSSGRTHTSNLRARLNSLGAKARKPSSSSTLTLQTPKKPPSLLKSASTGSDYENEDTDSDEEQMLREEEAERNAEEQEALDHKLQDLQRMITKESLGLVSMGRRKSKGKAVERGRLGMSNSLASPPQSMQSSFRRDTLSNHSRSTSQSVSSASSPQGSVPEIPSPPTDSMPHSPIGRHMSMSPPKSSSPPALSPRSAVGQSHRRYGHLQGSNHGSEASASSFSDLSDASLSASALESALLSNIHRNGSQTNLFTRSSAFARSRFGSARNSGH</sequence>
<feature type="compositionally biased region" description="Low complexity" evidence="7">
    <location>
        <begin position="262"/>
        <end position="281"/>
    </location>
</feature>
<feature type="region of interest" description="Disordered" evidence="7">
    <location>
        <begin position="91"/>
        <end position="209"/>
    </location>
</feature>
<feature type="compositionally biased region" description="Polar residues" evidence="7">
    <location>
        <begin position="121"/>
        <end position="134"/>
    </location>
</feature>
<evidence type="ECO:0000256" key="3">
    <source>
        <dbReference type="ARBA" id="ARBA00013784"/>
    </source>
</evidence>
<dbReference type="PANTHER" id="PTHR40012:SF1">
    <property type="entry name" value="AUTOPHAGY-RELATED PROTEIN 29"/>
    <property type="match status" value="1"/>
</dbReference>
<name>A0A8H5GUL7_9AGAR</name>
<evidence type="ECO:0000313" key="9">
    <source>
        <dbReference type="EMBL" id="KAF5371222.1"/>
    </source>
</evidence>
<evidence type="ECO:0000313" key="10">
    <source>
        <dbReference type="Proteomes" id="UP000559256"/>
    </source>
</evidence>
<accession>A0A8H5GUL7</accession>
<keyword evidence="4" id="KW-0813">Transport</keyword>
<feature type="compositionally biased region" description="Polar residues" evidence="7">
    <location>
        <begin position="91"/>
        <end position="109"/>
    </location>
</feature>
<gene>
    <name evidence="9" type="ORF">D9758_004139</name>
</gene>
<dbReference type="GO" id="GO:0015031">
    <property type="term" value="P:protein transport"/>
    <property type="evidence" value="ECO:0007669"/>
    <property type="project" value="UniProtKB-KW"/>
</dbReference>
<dbReference type="AlphaFoldDB" id="A0A8H5GUL7"/>
<dbReference type="GO" id="GO:0000045">
    <property type="term" value="P:autophagosome assembly"/>
    <property type="evidence" value="ECO:0007669"/>
    <property type="project" value="InterPro"/>
</dbReference>
<proteinExistence type="inferred from homology"/>
<evidence type="ECO:0000256" key="4">
    <source>
        <dbReference type="ARBA" id="ARBA00022448"/>
    </source>
</evidence>
<dbReference type="InterPro" id="IPR040666">
    <property type="entry name" value="Atg29_N"/>
</dbReference>
<dbReference type="InterPro" id="IPR039362">
    <property type="entry name" value="ATG29_sf"/>
</dbReference>
<evidence type="ECO:0000256" key="7">
    <source>
        <dbReference type="SAM" id="MobiDB-lite"/>
    </source>
</evidence>
<keyword evidence="10" id="KW-1185">Reference proteome</keyword>
<feature type="domain" description="Atg29 N-terminal" evidence="8">
    <location>
        <begin position="8"/>
        <end position="64"/>
    </location>
</feature>
<dbReference type="OrthoDB" id="21072at2759"/>
<comment type="caution">
    <text evidence="9">The sequence shown here is derived from an EMBL/GenBank/DDBJ whole genome shotgun (WGS) entry which is preliminary data.</text>
</comment>
<keyword evidence="5" id="KW-0653">Protein transport</keyword>
<dbReference type="EMBL" id="JAACJM010000009">
    <property type="protein sequence ID" value="KAF5371222.1"/>
    <property type="molecule type" value="Genomic_DNA"/>
</dbReference>
<protein>
    <recommendedName>
        <fullName evidence="3">Autophagy-related protein 29</fullName>
    </recommendedName>
</protein>
<dbReference type="Pfam" id="PF18388">
    <property type="entry name" value="ATG29_N"/>
    <property type="match status" value="1"/>
</dbReference>
<feature type="region of interest" description="Disordered" evidence="7">
    <location>
        <begin position="366"/>
        <end position="395"/>
    </location>
</feature>
<comment type="similarity">
    <text evidence="2">Belongs to the ATG29 family.</text>
</comment>
<dbReference type="Gene3D" id="1.10.10.2570">
    <property type="match status" value="1"/>
</dbReference>
<feature type="compositionally biased region" description="Low complexity" evidence="7">
    <location>
        <begin position="303"/>
        <end position="319"/>
    </location>
</feature>
<feature type="compositionally biased region" description="Basic and acidic residues" evidence="7">
    <location>
        <begin position="186"/>
        <end position="209"/>
    </location>
</feature>
<keyword evidence="6" id="KW-0072">Autophagy</keyword>
<dbReference type="GO" id="GO:0000407">
    <property type="term" value="C:phagophore assembly site"/>
    <property type="evidence" value="ECO:0007669"/>
    <property type="project" value="UniProtKB-SubCell"/>
</dbReference>
<evidence type="ECO:0000256" key="1">
    <source>
        <dbReference type="ARBA" id="ARBA00004329"/>
    </source>
</evidence>
<feature type="compositionally biased region" description="Polar residues" evidence="7">
    <location>
        <begin position="241"/>
        <end position="255"/>
    </location>
</feature>
<feature type="compositionally biased region" description="Polar residues" evidence="7">
    <location>
        <begin position="366"/>
        <end position="375"/>
    </location>
</feature>
<evidence type="ECO:0000259" key="8">
    <source>
        <dbReference type="Pfam" id="PF18388"/>
    </source>
</evidence>
<feature type="compositionally biased region" description="Low complexity" evidence="7">
    <location>
        <begin position="338"/>
        <end position="350"/>
    </location>
</feature>
<evidence type="ECO:0000256" key="5">
    <source>
        <dbReference type="ARBA" id="ARBA00022927"/>
    </source>
</evidence>
<reference evidence="9 10" key="1">
    <citation type="journal article" date="2020" name="ISME J.">
        <title>Uncovering the hidden diversity of litter-decomposition mechanisms in mushroom-forming fungi.</title>
        <authorList>
            <person name="Floudas D."/>
            <person name="Bentzer J."/>
            <person name="Ahren D."/>
            <person name="Johansson T."/>
            <person name="Persson P."/>
            <person name="Tunlid A."/>
        </authorList>
    </citation>
    <scope>NUCLEOTIDE SEQUENCE [LARGE SCALE GENOMIC DNA]</scope>
    <source>
        <strain evidence="9 10">CBS 291.85</strain>
    </source>
</reference>
<feature type="compositionally biased region" description="Low complexity" evidence="7">
    <location>
        <begin position="376"/>
        <end position="395"/>
    </location>
</feature>
<evidence type="ECO:0000256" key="6">
    <source>
        <dbReference type="ARBA" id="ARBA00023006"/>
    </source>
</evidence>
<evidence type="ECO:0000256" key="2">
    <source>
        <dbReference type="ARBA" id="ARBA00010082"/>
    </source>
</evidence>
<organism evidence="9 10">
    <name type="scientific">Tetrapyrgos nigripes</name>
    <dbReference type="NCBI Taxonomy" id="182062"/>
    <lineage>
        <taxon>Eukaryota</taxon>
        <taxon>Fungi</taxon>
        <taxon>Dikarya</taxon>
        <taxon>Basidiomycota</taxon>
        <taxon>Agaricomycotina</taxon>
        <taxon>Agaricomycetes</taxon>
        <taxon>Agaricomycetidae</taxon>
        <taxon>Agaricales</taxon>
        <taxon>Marasmiineae</taxon>
        <taxon>Marasmiaceae</taxon>
        <taxon>Tetrapyrgos</taxon>
    </lineage>
</organism>